<proteinExistence type="predicted"/>
<accession>A0A2P8E643</accession>
<organism evidence="1 2">
    <name type="scientific">Cecembia rubra</name>
    <dbReference type="NCBI Taxonomy" id="1485585"/>
    <lineage>
        <taxon>Bacteria</taxon>
        <taxon>Pseudomonadati</taxon>
        <taxon>Bacteroidota</taxon>
        <taxon>Cytophagia</taxon>
        <taxon>Cytophagales</taxon>
        <taxon>Cyclobacteriaceae</taxon>
        <taxon>Cecembia</taxon>
    </lineage>
</organism>
<keyword evidence="2" id="KW-1185">Reference proteome</keyword>
<name>A0A2P8E643_9BACT</name>
<gene>
    <name evidence="1" type="ORF">CLV48_104107</name>
</gene>
<protein>
    <submittedName>
        <fullName evidence="1">Uncharacterized protein</fullName>
    </submittedName>
</protein>
<dbReference type="AlphaFoldDB" id="A0A2P8E643"/>
<dbReference type="Proteomes" id="UP000240708">
    <property type="component" value="Unassembled WGS sequence"/>
</dbReference>
<reference evidence="1 2" key="1">
    <citation type="submission" date="2018-03" db="EMBL/GenBank/DDBJ databases">
        <title>Genomic Encyclopedia of Archaeal and Bacterial Type Strains, Phase II (KMG-II): from individual species to whole genera.</title>
        <authorList>
            <person name="Goeker M."/>
        </authorList>
    </citation>
    <scope>NUCLEOTIDE SEQUENCE [LARGE SCALE GENOMIC DNA]</scope>
    <source>
        <strain evidence="1 2">DSM 28057</strain>
    </source>
</reference>
<dbReference type="EMBL" id="PYGF01000004">
    <property type="protein sequence ID" value="PSL04933.1"/>
    <property type="molecule type" value="Genomic_DNA"/>
</dbReference>
<evidence type="ECO:0000313" key="2">
    <source>
        <dbReference type="Proteomes" id="UP000240708"/>
    </source>
</evidence>
<evidence type="ECO:0000313" key="1">
    <source>
        <dbReference type="EMBL" id="PSL04933.1"/>
    </source>
</evidence>
<sequence length="66" mass="7445">MKRAMSRSLNRIWSMKHINLKKLNGFPGMSGLAWSETHSEKGLGLFLRNAGLLFYVLGKGIFTYIG</sequence>
<comment type="caution">
    <text evidence="1">The sequence shown here is derived from an EMBL/GenBank/DDBJ whole genome shotgun (WGS) entry which is preliminary data.</text>
</comment>